<organism evidence="3 4">
    <name type="scientific">Paraconiothyrium brasiliense</name>
    <dbReference type="NCBI Taxonomy" id="300254"/>
    <lineage>
        <taxon>Eukaryota</taxon>
        <taxon>Fungi</taxon>
        <taxon>Dikarya</taxon>
        <taxon>Ascomycota</taxon>
        <taxon>Pezizomycotina</taxon>
        <taxon>Dothideomycetes</taxon>
        <taxon>Pleosporomycetidae</taxon>
        <taxon>Pleosporales</taxon>
        <taxon>Massarineae</taxon>
        <taxon>Didymosphaeriaceae</taxon>
        <taxon>Paraconiothyrium</taxon>
    </lineage>
</organism>
<gene>
    <name evidence="3" type="ORF">SLS60_004733</name>
</gene>
<dbReference type="EMBL" id="JAKJXO020000005">
    <property type="protein sequence ID" value="KAL1605189.1"/>
    <property type="molecule type" value="Genomic_DNA"/>
</dbReference>
<name>A0ABR3RM33_9PLEO</name>
<keyword evidence="4" id="KW-1185">Reference proteome</keyword>
<dbReference type="Proteomes" id="UP001521785">
    <property type="component" value="Unassembled WGS sequence"/>
</dbReference>
<proteinExistence type="predicted"/>
<dbReference type="InterPro" id="IPR024437">
    <property type="entry name" value="DUF3825"/>
</dbReference>
<feature type="compositionally biased region" description="Polar residues" evidence="1">
    <location>
        <begin position="287"/>
        <end position="303"/>
    </location>
</feature>
<sequence>MAGQASASDFPKLLKEFPFFPYRGLPIPQTEAQTRAWPNVLSELAHLAEKEDWSGNKADGTPATHEYQILNNYISYTYQRLVIQDKIMISDNEGYATFNTGLLDVHDQEIFGFFHKNSRAQAGKQDWLFIRWVVESDRDFMNSFSTPPDMAEYVTDSADLVYDHRRQLVIDYNHVLVDNLDRFPLDLQKNPSRARMALDAAVARTLKRLRRNYKLAIPQWYPRLGREGAQLLLPLDLTGSGTADLAFVVGTAGDRYRGTTVLSLEMAYTNARLIARPDSECLQPLSTTTTTAEDQLDPTSPNIGTKREQDSSWESGRRPLSLQAQQAHHSLVYGRR</sequence>
<comment type="caution">
    <text evidence="3">The sequence shown here is derived from an EMBL/GenBank/DDBJ whole genome shotgun (WGS) entry which is preliminary data.</text>
</comment>
<feature type="domain" description="DUF3825" evidence="2">
    <location>
        <begin position="44"/>
        <end position="280"/>
    </location>
</feature>
<evidence type="ECO:0000313" key="3">
    <source>
        <dbReference type="EMBL" id="KAL1605189.1"/>
    </source>
</evidence>
<feature type="region of interest" description="Disordered" evidence="1">
    <location>
        <begin position="287"/>
        <end position="336"/>
    </location>
</feature>
<evidence type="ECO:0000259" key="2">
    <source>
        <dbReference type="Pfam" id="PF12873"/>
    </source>
</evidence>
<evidence type="ECO:0000256" key="1">
    <source>
        <dbReference type="SAM" id="MobiDB-lite"/>
    </source>
</evidence>
<accession>A0ABR3RM33</accession>
<protein>
    <recommendedName>
        <fullName evidence="2">DUF3825 domain-containing protein</fullName>
    </recommendedName>
</protein>
<reference evidence="3 4" key="1">
    <citation type="submission" date="2024-02" db="EMBL/GenBank/DDBJ databases">
        <title>De novo assembly and annotation of 12 fungi associated with fruit tree decline syndrome in Ontario, Canada.</title>
        <authorList>
            <person name="Sulman M."/>
            <person name="Ellouze W."/>
            <person name="Ilyukhin E."/>
        </authorList>
    </citation>
    <scope>NUCLEOTIDE SEQUENCE [LARGE SCALE GENOMIC DNA]</scope>
    <source>
        <strain evidence="3 4">M42-189</strain>
    </source>
</reference>
<evidence type="ECO:0000313" key="4">
    <source>
        <dbReference type="Proteomes" id="UP001521785"/>
    </source>
</evidence>
<dbReference type="Pfam" id="PF12873">
    <property type="entry name" value="DUF3825"/>
    <property type="match status" value="1"/>
</dbReference>